<accession>A0A0D0CJX2</accession>
<evidence type="ECO:0000313" key="1">
    <source>
        <dbReference type="EMBL" id="KIK75453.1"/>
    </source>
</evidence>
<reference evidence="2" key="2">
    <citation type="submission" date="2015-01" db="EMBL/GenBank/DDBJ databases">
        <title>Evolutionary Origins and Diversification of the Mycorrhizal Mutualists.</title>
        <authorList>
            <consortium name="DOE Joint Genome Institute"/>
            <consortium name="Mycorrhizal Genomics Consortium"/>
            <person name="Kohler A."/>
            <person name="Kuo A."/>
            <person name="Nagy L.G."/>
            <person name="Floudas D."/>
            <person name="Copeland A."/>
            <person name="Barry K.W."/>
            <person name="Cichocki N."/>
            <person name="Veneault-Fourrey C."/>
            <person name="LaButti K."/>
            <person name="Lindquist E.A."/>
            <person name="Lipzen A."/>
            <person name="Lundell T."/>
            <person name="Morin E."/>
            <person name="Murat C."/>
            <person name="Riley R."/>
            <person name="Ohm R."/>
            <person name="Sun H."/>
            <person name="Tunlid A."/>
            <person name="Henrissat B."/>
            <person name="Grigoriev I.V."/>
            <person name="Hibbett D.S."/>
            <person name="Martin F."/>
        </authorList>
    </citation>
    <scope>NUCLEOTIDE SEQUENCE [LARGE SCALE GENOMIC DNA]</scope>
    <source>
        <strain evidence="2">Ve08.2h10</strain>
    </source>
</reference>
<organism evidence="1 2">
    <name type="scientific">Paxillus rubicundulus Ve08.2h10</name>
    <dbReference type="NCBI Taxonomy" id="930991"/>
    <lineage>
        <taxon>Eukaryota</taxon>
        <taxon>Fungi</taxon>
        <taxon>Dikarya</taxon>
        <taxon>Basidiomycota</taxon>
        <taxon>Agaricomycotina</taxon>
        <taxon>Agaricomycetes</taxon>
        <taxon>Agaricomycetidae</taxon>
        <taxon>Boletales</taxon>
        <taxon>Paxilineae</taxon>
        <taxon>Paxillaceae</taxon>
        <taxon>Paxillus</taxon>
    </lineage>
</organism>
<evidence type="ECO:0000313" key="2">
    <source>
        <dbReference type="Proteomes" id="UP000054538"/>
    </source>
</evidence>
<dbReference type="Proteomes" id="UP000054538">
    <property type="component" value="Unassembled WGS sequence"/>
</dbReference>
<dbReference type="AlphaFoldDB" id="A0A0D0CJX2"/>
<name>A0A0D0CJX2_9AGAM</name>
<proteinExistence type="predicted"/>
<gene>
    <name evidence="1" type="ORF">PAXRUDRAFT_18990</name>
</gene>
<reference evidence="1 2" key="1">
    <citation type="submission" date="2014-04" db="EMBL/GenBank/DDBJ databases">
        <authorList>
            <consortium name="DOE Joint Genome Institute"/>
            <person name="Kuo A."/>
            <person name="Kohler A."/>
            <person name="Jargeat P."/>
            <person name="Nagy L.G."/>
            <person name="Floudas D."/>
            <person name="Copeland A."/>
            <person name="Barry K.W."/>
            <person name="Cichocki N."/>
            <person name="Veneault-Fourrey C."/>
            <person name="LaButti K."/>
            <person name="Lindquist E.A."/>
            <person name="Lipzen A."/>
            <person name="Lundell T."/>
            <person name="Morin E."/>
            <person name="Murat C."/>
            <person name="Sun H."/>
            <person name="Tunlid A."/>
            <person name="Henrissat B."/>
            <person name="Grigoriev I.V."/>
            <person name="Hibbett D.S."/>
            <person name="Martin F."/>
            <person name="Nordberg H.P."/>
            <person name="Cantor M.N."/>
            <person name="Hua S.X."/>
        </authorList>
    </citation>
    <scope>NUCLEOTIDE SEQUENCE [LARGE SCALE GENOMIC DNA]</scope>
    <source>
        <strain evidence="1 2">Ve08.2h10</strain>
    </source>
</reference>
<dbReference type="EMBL" id="KN828101">
    <property type="protein sequence ID" value="KIK75453.1"/>
    <property type="molecule type" value="Genomic_DNA"/>
</dbReference>
<dbReference type="InParanoid" id="A0A0D0CJX2"/>
<protein>
    <submittedName>
        <fullName evidence="1">Uncharacterized protein</fullName>
    </submittedName>
</protein>
<keyword evidence="2" id="KW-1185">Reference proteome</keyword>
<sequence length="98" mass="10506">MVRQKLSTPVSYCRETVKELGDSLASPTGCNTLPVSSDPSVEESDGLEWAIHSGAQPIQHEVTTFSHMRTGMGGTHGCTTGILRVQLKPQQTSLSPPQ</sequence>
<dbReference type="HOGENOM" id="CLU_2334262_0_0_1"/>